<feature type="region of interest" description="Disordered" evidence="1">
    <location>
        <begin position="54"/>
        <end position="112"/>
    </location>
</feature>
<dbReference type="AlphaFoldDB" id="A0A1I7NLD6"/>
<protein>
    <recommendedName>
        <fullName evidence="5">Secreted protein</fullName>
    </recommendedName>
</protein>
<evidence type="ECO:0000256" key="1">
    <source>
        <dbReference type="SAM" id="MobiDB-lite"/>
    </source>
</evidence>
<dbReference type="Proteomes" id="UP000199074">
    <property type="component" value="Unassembled WGS sequence"/>
</dbReference>
<dbReference type="RefSeq" id="WP_092424387.1">
    <property type="nucleotide sequence ID" value="NZ_FPCK01000002.1"/>
</dbReference>
<evidence type="ECO:0000256" key="2">
    <source>
        <dbReference type="SAM" id="SignalP"/>
    </source>
</evidence>
<evidence type="ECO:0008006" key="5">
    <source>
        <dbReference type="Google" id="ProtNLM"/>
    </source>
</evidence>
<dbReference type="EMBL" id="FPCK01000002">
    <property type="protein sequence ID" value="SFV35467.1"/>
    <property type="molecule type" value="Genomic_DNA"/>
</dbReference>
<proteinExistence type="predicted"/>
<feature type="signal peptide" evidence="2">
    <location>
        <begin position="1"/>
        <end position="26"/>
    </location>
</feature>
<keyword evidence="4" id="KW-1185">Reference proteome</keyword>
<evidence type="ECO:0000313" key="4">
    <source>
        <dbReference type="Proteomes" id="UP000199074"/>
    </source>
</evidence>
<accession>A0A1I7NLD6</accession>
<dbReference type="OrthoDB" id="10014483at2"/>
<feature type="compositionally biased region" description="Polar residues" evidence="1">
    <location>
        <begin position="54"/>
        <end position="71"/>
    </location>
</feature>
<evidence type="ECO:0000313" key="3">
    <source>
        <dbReference type="EMBL" id="SFV35467.1"/>
    </source>
</evidence>
<gene>
    <name evidence="3" type="ORF">SAMN05216456_2155</name>
</gene>
<keyword evidence="2" id="KW-0732">Signal</keyword>
<feature type="compositionally biased region" description="Gly residues" evidence="1">
    <location>
        <begin position="72"/>
        <end position="81"/>
    </location>
</feature>
<name>A0A1I7NLD6_9HYPH</name>
<sequence>MRRIHITARTLAVTALFAVGTSASLADTQVGAQTISDENMIVVQIHCNDLVTSEADSASAATGTPNFSSSGGATGPEGGQVAGDPAGSVGLPMNTGGSGGDGSTVGPDDAPEVDVEAITLEDCRAAGLVN</sequence>
<feature type="chain" id="PRO_5011636762" description="Secreted protein" evidence="2">
    <location>
        <begin position="27"/>
        <end position="130"/>
    </location>
</feature>
<organism evidence="3 4">
    <name type="scientific">Devosia crocina</name>
    <dbReference type="NCBI Taxonomy" id="429728"/>
    <lineage>
        <taxon>Bacteria</taxon>
        <taxon>Pseudomonadati</taxon>
        <taxon>Pseudomonadota</taxon>
        <taxon>Alphaproteobacteria</taxon>
        <taxon>Hyphomicrobiales</taxon>
        <taxon>Devosiaceae</taxon>
        <taxon>Devosia</taxon>
    </lineage>
</organism>
<reference evidence="3 4" key="1">
    <citation type="submission" date="2016-10" db="EMBL/GenBank/DDBJ databases">
        <authorList>
            <person name="de Groot N.N."/>
        </authorList>
    </citation>
    <scope>NUCLEOTIDE SEQUENCE [LARGE SCALE GENOMIC DNA]</scope>
    <source>
        <strain evidence="3 4">IPL20</strain>
    </source>
</reference>